<protein>
    <submittedName>
        <fullName evidence="2">Uncharacterized protein</fullName>
    </submittedName>
</protein>
<proteinExistence type="predicted"/>
<feature type="signal peptide" evidence="1">
    <location>
        <begin position="1"/>
        <end position="20"/>
    </location>
</feature>
<gene>
    <name evidence="2" type="ORF">LO55_4582</name>
</gene>
<sequence length="257" mass="28469">MRVLPALLAGALFGASVASAADRSAPDNPDTINVNAVRDPEVRRYTSILAGLDAFDHHHHLAPGVDALRFRVQPPRDPASDATVRVRLEGDGGFVLPIAPDARGEYVVPRSEEAKAANSELVLNQKSSRYRIQPHVRTPGLPENVRRLGDLRLECKVWVAISKNEIGLMWTLTINGLLRTRDWCTFLDKGKAGYAFHVRERLVRAILHEGNRSALLESRRRSFMAPLHDMSWSDEALVELEYETPTGTAGETPRTGP</sequence>
<reference evidence="2 3" key="1">
    <citation type="submission" date="2014-10" db="EMBL/GenBank/DDBJ databases">
        <authorList>
            <person name="Seo M.-J."/>
            <person name="Seok Y.J."/>
            <person name="Cha I.-T."/>
        </authorList>
    </citation>
    <scope>NUCLEOTIDE SEQUENCE [LARGE SCALE GENOMIC DNA]</scope>
    <source>
        <strain evidence="2 3">NEU</strain>
    </source>
</reference>
<accession>A0A1S2N984</accession>
<organism evidence="2 3">
    <name type="scientific">Massilia timonae</name>
    <dbReference type="NCBI Taxonomy" id="47229"/>
    <lineage>
        <taxon>Bacteria</taxon>
        <taxon>Pseudomonadati</taxon>
        <taxon>Pseudomonadota</taxon>
        <taxon>Betaproteobacteria</taxon>
        <taxon>Burkholderiales</taxon>
        <taxon>Oxalobacteraceae</taxon>
        <taxon>Telluria group</taxon>
        <taxon>Massilia</taxon>
    </lineage>
</organism>
<evidence type="ECO:0000313" key="2">
    <source>
        <dbReference type="EMBL" id="OIJ41569.1"/>
    </source>
</evidence>
<keyword evidence="1" id="KW-0732">Signal</keyword>
<dbReference type="AlphaFoldDB" id="A0A1S2N984"/>
<dbReference type="Proteomes" id="UP000180246">
    <property type="component" value="Unassembled WGS sequence"/>
</dbReference>
<evidence type="ECO:0000313" key="3">
    <source>
        <dbReference type="Proteomes" id="UP000180246"/>
    </source>
</evidence>
<dbReference type="EMBL" id="JRYB01000001">
    <property type="protein sequence ID" value="OIJ41569.1"/>
    <property type="molecule type" value="Genomic_DNA"/>
</dbReference>
<comment type="caution">
    <text evidence="2">The sequence shown here is derived from an EMBL/GenBank/DDBJ whole genome shotgun (WGS) entry which is preliminary data.</text>
</comment>
<feature type="chain" id="PRO_5010269752" evidence="1">
    <location>
        <begin position="21"/>
        <end position="257"/>
    </location>
</feature>
<evidence type="ECO:0000256" key="1">
    <source>
        <dbReference type="SAM" id="SignalP"/>
    </source>
</evidence>
<name>A0A1S2N984_9BURK</name>
<dbReference type="RefSeq" id="WP_071363205.1">
    <property type="nucleotide sequence ID" value="NZ_JRYB01000001.1"/>
</dbReference>